<dbReference type="CDD" id="cd04182">
    <property type="entry name" value="GT_2_like_f"/>
    <property type="match status" value="1"/>
</dbReference>
<keyword evidence="1" id="KW-0460">Magnesium</keyword>
<dbReference type="PANTHER" id="PTHR43777">
    <property type="entry name" value="MOLYBDENUM COFACTOR CYTIDYLYLTRANSFERASE"/>
    <property type="match status" value="1"/>
</dbReference>
<feature type="compositionally biased region" description="Low complexity" evidence="2">
    <location>
        <begin position="1"/>
        <end position="16"/>
    </location>
</feature>
<dbReference type="RefSeq" id="WP_309481597.1">
    <property type="nucleotide sequence ID" value="NZ_CP133720.1"/>
</dbReference>
<evidence type="ECO:0000256" key="2">
    <source>
        <dbReference type="SAM" id="MobiDB-lite"/>
    </source>
</evidence>
<proteinExistence type="predicted"/>
<evidence type="ECO:0000259" key="3">
    <source>
        <dbReference type="Pfam" id="PF12804"/>
    </source>
</evidence>
<accession>A0ABY9RGW6</accession>
<feature type="region of interest" description="Disordered" evidence="2">
    <location>
        <begin position="1"/>
        <end position="26"/>
    </location>
</feature>
<organism evidence="4 5">
    <name type="scientific">Undibacterium cyanobacteriorum</name>
    <dbReference type="NCBI Taxonomy" id="3073561"/>
    <lineage>
        <taxon>Bacteria</taxon>
        <taxon>Pseudomonadati</taxon>
        <taxon>Pseudomonadota</taxon>
        <taxon>Betaproteobacteria</taxon>
        <taxon>Burkholderiales</taxon>
        <taxon>Oxalobacteraceae</taxon>
        <taxon>Undibacterium</taxon>
    </lineage>
</organism>
<dbReference type="Proteomes" id="UP001181355">
    <property type="component" value="Chromosome"/>
</dbReference>
<dbReference type="Gene3D" id="3.90.550.10">
    <property type="entry name" value="Spore Coat Polysaccharide Biosynthesis Protein SpsA, Chain A"/>
    <property type="match status" value="1"/>
</dbReference>
<name>A0ABY9RGW6_9BURK</name>
<dbReference type="EMBL" id="CP133720">
    <property type="protein sequence ID" value="WMW80104.1"/>
    <property type="molecule type" value="Genomic_DNA"/>
</dbReference>
<dbReference type="InterPro" id="IPR025877">
    <property type="entry name" value="MobA-like_NTP_Trfase"/>
</dbReference>
<evidence type="ECO:0000313" key="4">
    <source>
        <dbReference type="EMBL" id="WMW80104.1"/>
    </source>
</evidence>
<protein>
    <submittedName>
        <fullName evidence="4">Nucleotidyltransferase family protein</fullName>
    </submittedName>
</protein>
<reference evidence="4" key="1">
    <citation type="submission" date="2023-09" db="EMBL/GenBank/DDBJ databases">
        <title>Undibacterium sp. 20NA77.5 isolated from freshwater.</title>
        <authorList>
            <person name="Le V."/>
            <person name="Ko S.-R."/>
            <person name="Ahn C.-Y."/>
            <person name="Oh H.-M."/>
        </authorList>
    </citation>
    <scope>NUCLEOTIDE SEQUENCE</scope>
    <source>
        <strain evidence="4">20NA77.5</strain>
    </source>
</reference>
<dbReference type="Pfam" id="PF12804">
    <property type="entry name" value="NTP_transf_3"/>
    <property type="match status" value="1"/>
</dbReference>
<evidence type="ECO:0000313" key="5">
    <source>
        <dbReference type="Proteomes" id="UP001181355"/>
    </source>
</evidence>
<dbReference type="InterPro" id="IPR029044">
    <property type="entry name" value="Nucleotide-diphossugar_trans"/>
</dbReference>
<evidence type="ECO:0000256" key="1">
    <source>
        <dbReference type="ARBA" id="ARBA00022842"/>
    </source>
</evidence>
<dbReference type="SUPFAM" id="SSF53448">
    <property type="entry name" value="Nucleotide-diphospho-sugar transferases"/>
    <property type="match status" value="1"/>
</dbReference>
<dbReference type="PANTHER" id="PTHR43777:SF1">
    <property type="entry name" value="MOLYBDENUM COFACTOR CYTIDYLYLTRANSFERASE"/>
    <property type="match status" value="1"/>
</dbReference>
<gene>
    <name evidence="4" type="ORF">RF679_15840</name>
</gene>
<keyword evidence="5" id="KW-1185">Reference proteome</keyword>
<sequence length="226" mass="24005">MLKIDPASPSASAPAPTLKPKQTRQSDAASIQALILAAGRGRRFDPTGEAFKLNQYLSDGRTVFEHTVLTVASVFPDFQIVLAPDTPLDASFVHKYASRLLICPDAASGMGHSLAYGVTQLEAHHSAVFVVLADMPWIQVATLQGLREQMLACLANQAASIVVPTYQTRRGHPVGFAAAMFPLLRALQGDQGARSLLASFAVCEVPVEDIGVLRDIDTAADLASAP</sequence>
<feature type="domain" description="MobA-like NTP transferase" evidence="3">
    <location>
        <begin position="33"/>
        <end position="199"/>
    </location>
</feature>